<dbReference type="AlphaFoldDB" id="A0AAV0YB02"/>
<organism evidence="1 2">
    <name type="scientific">Macrosiphum euphorbiae</name>
    <name type="common">potato aphid</name>
    <dbReference type="NCBI Taxonomy" id="13131"/>
    <lineage>
        <taxon>Eukaryota</taxon>
        <taxon>Metazoa</taxon>
        <taxon>Ecdysozoa</taxon>
        <taxon>Arthropoda</taxon>
        <taxon>Hexapoda</taxon>
        <taxon>Insecta</taxon>
        <taxon>Pterygota</taxon>
        <taxon>Neoptera</taxon>
        <taxon>Paraneoptera</taxon>
        <taxon>Hemiptera</taxon>
        <taxon>Sternorrhyncha</taxon>
        <taxon>Aphidomorpha</taxon>
        <taxon>Aphidoidea</taxon>
        <taxon>Aphididae</taxon>
        <taxon>Macrosiphini</taxon>
        <taxon>Macrosiphum</taxon>
    </lineage>
</organism>
<evidence type="ECO:0008006" key="3">
    <source>
        <dbReference type="Google" id="ProtNLM"/>
    </source>
</evidence>
<dbReference type="EMBL" id="CARXXK010001572">
    <property type="protein sequence ID" value="CAI6376782.1"/>
    <property type="molecule type" value="Genomic_DNA"/>
</dbReference>
<evidence type="ECO:0000313" key="1">
    <source>
        <dbReference type="EMBL" id="CAI6376782.1"/>
    </source>
</evidence>
<accession>A0AAV0YB02</accession>
<gene>
    <name evidence="1" type="ORF">MEUPH1_LOCUS30119</name>
</gene>
<sequence>MRLGITEKCPIMSLIELKHSKYAGSIHLICADPFITPYWTPSQLVVYKNHRKSYVRMAIDATGSIVKKIKRTKEGLLSSHIFLYEAVISSDKFQVSITQMISEKQDTFTIFSWLSMWLIDGVKAPQETVCDYSMALLGGITRAFCDE</sequence>
<name>A0AAV0YB02_9HEMI</name>
<comment type="caution">
    <text evidence="1">The sequence shown here is derived from an EMBL/GenBank/DDBJ whole genome shotgun (WGS) entry which is preliminary data.</text>
</comment>
<dbReference type="Proteomes" id="UP001160148">
    <property type="component" value="Unassembled WGS sequence"/>
</dbReference>
<evidence type="ECO:0000313" key="2">
    <source>
        <dbReference type="Proteomes" id="UP001160148"/>
    </source>
</evidence>
<reference evidence="1 2" key="1">
    <citation type="submission" date="2023-01" db="EMBL/GenBank/DDBJ databases">
        <authorList>
            <person name="Whitehead M."/>
        </authorList>
    </citation>
    <scope>NUCLEOTIDE SEQUENCE [LARGE SCALE GENOMIC DNA]</scope>
</reference>
<proteinExistence type="predicted"/>
<keyword evidence="2" id="KW-1185">Reference proteome</keyword>
<protein>
    <recommendedName>
        <fullName evidence="3">LAGLIDADG homing endonuclease</fullName>
    </recommendedName>
</protein>